<accession>A0A133VQT0</accession>
<gene>
    <name evidence="2" type="ORF">AKJ56_00285</name>
</gene>
<organism evidence="2 3">
    <name type="scientific">candidate division MSBL1 archaeon SCGC-AAA382N08</name>
    <dbReference type="NCBI Taxonomy" id="1698285"/>
    <lineage>
        <taxon>Archaea</taxon>
        <taxon>Methanobacteriati</taxon>
        <taxon>Methanobacteriota</taxon>
        <taxon>candidate division MSBL1</taxon>
    </lineage>
</organism>
<comment type="caution">
    <text evidence="2">The sequence shown here is derived from an EMBL/GenBank/DDBJ whole genome shotgun (WGS) entry which is preliminary data.</text>
</comment>
<evidence type="ECO:0000313" key="2">
    <source>
        <dbReference type="EMBL" id="KXB08806.1"/>
    </source>
</evidence>
<sequence>MPLAYILITTKVGEMKRVVEGLRELDRIKEANMFTGPYDIIAITETESMGIITGILMKKIHKIPGIKETTTCIQIEE</sequence>
<feature type="domain" description="Transcription regulator AsnC/Lrp ligand binding" evidence="1">
    <location>
        <begin position="6"/>
        <end position="76"/>
    </location>
</feature>
<evidence type="ECO:0000313" key="3">
    <source>
        <dbReference type="Proteomes" id="UP000070175"/>
    </source>
</evidence>
<dbReference type="InterPro" id="IPR011008">
    <property type="entry name" value="Dimeric_a/b-barrel"/>
</dbReference>
<evidence type="ECO:0000259" key="1">
    <source>
        <dbReference type="Pfam" id="PF01037"/>
    </source>
</evidence>
<dbReference type="AlphaFoldDB" id="A0A133VQT0"/>
<protein>
    <recommendedName>
        <fullName evidence="1">Transcription regulator AsnC/Lrp ligand binding domain-containing protein</fullName>
    </recommendedName>
</protein>
<reference evidence="2 3" key="1">
    <citation type="journal article" date="2016" name="Sci. Rep.">
        <title>Metabolic traits of an uncultured archaeal lineage -MSBL1- from brine pools of the Red Sea.</title>
        <authorList>
            <person name="Mwirichia R."/>
            <person name="Alam I."/>
            <person name="Rashid M."/>
            <person name="Vinu M."/>
            <person name="Ba-Alawi W."/>
            <person name="Anthony Kamau A."/>
            <person name="Kamanda Ngugi D."/>
            <person name="Goker M."/>
            <person name="Klenk H.P."/>
            <person name="Bajic V."/>
            <person name="Stingl U."/>
        </authorList>
    </citation>
    <scope>NUCLEOTIDE SEQUENCE [LARGE SCALE GENOMIC DNA]</scope>
    <source>
        <strain evidence="2">SCGC-AAA382N08</strain>
    </source>
</reference>
<name>A0A133VQT0_9EURY</name>
<dbReference type="SUPFAM" id="SSF54909">
    <property type="entry name" value="Dimeric alpha+beta barrel"/>
    <property type="match status" value="1"/>
</dbReference>
<proteinExistence type="predicted"/>
<dbReference type="Gene3D" id="3.30.70.920">
    <property type="match status" value="1"/>
</dbReference>
<dbReference type="Pfam" id="PF01037">
    <property type="entry name" value="AsnC_trans_reg"/>
    <property type="match status" value="1"/>
</dbReference>
<dbReference type="InterPro" id="IPR019887">
    <property type="entry name" value="Tscrpt_reg_AsnC/Lrp_C"/>
</dbReference>
<dbReference type="Proteomes" id="UP000070175">
    <property type="component" value="Unassembled WGS sequence"/>
</dbReference>
<keyword evidence="3" id="KW-1185">Reference proteome</keyword>
<dbReference type="EMBL" id="LHYJ01000002">
    <property type="protein sequence ID" value="KXB08806.1"/>
    <property type="molecule type" value="Genomic_DNA"/>
</dbReference>